<dbReference type="AlphaFoldDB" id="A0A848LGN2"/>
<evidence type="ECO:0000313" key="2">
    <source>
        <dbReference type="EMBL" id="NMO15871.1"/>
    </source>
</evidence>
<dbReference type="InterPro" id="IPR001932">
    <property type="entry name" value="PPM-type_phosphatase-like_dom"/>
</dbReference>
<dbReference type="Proteomes" id="UP000518300">
    <property type="component" value="Unassembled WGS sequence"/>
</dbReference>
<keyword evidence="3" id="KW-1185">Reference proteome</keyword>
<dbReference type="Gene3D" id="3.60.40.10">
    <property type="entry name" value="PPM-type phosphatase domain"/>
    <property type="match status" value="1"/>
</dbReference>
<name>A0A848LGN2_9BACT</name>
<protein>
    <submittedName>
        <fullName evidence="2">Protein phosphatase 2C domain-containing protein</fullName>
    </submittedName>
</protein>
<comment type="caution">
    <text evidence="2">The sequence shown here is derived from an EMBL/GenBank/DDBJ whole genome shotgun (WGS) entry which is preliminary data.</text>
</comment>
<organism evidence="2 3">
    <name type="scientific">Pyxidicoccus fallax</name>
    <dbReference type="NCBI Taxonomy" id="394095"/>
    <lineage>
        <taxon>Bacteria</taxon>
        <taxon>Pseudomonadati</taxon>
        <taxon>Myxococcota</taxon>
        <taxon>Myxococcia</taxon>
        <taxon>Myxococcales</taxon>
        <taxon>Cystobacterineae</taxon>
        <taxon>Myxococcaceae</taxon>
        <taxon>Pyxidicoccus</taxon>
    </lineage>
</organism>
<evidence type="ECO:0000313" key="3">
    <source>
        <dbReference type="Proteomes" id="UP000518300"/>
    </source>
</evidence>
<proteinExistence type="predicted"/>
<reference evidence="2 3" key="1">
    <citation type="submission" date="2020-04" db="EMBL/GenBank/DDBJ databases">
        <title>Draft genome of Pyxidicoccus fallax type strain.</title>
        <authorList>
            <person name="Whitworth D.E."/>
        </authorList>
    </citation>
    <scope>NUCLEOTIDE SEQUENCE [LARGE SCALE GENOMIC DNA]</scope>
    <source>
        <strain evidence="2 3">DSM 14698</strain>
    </source>
</reference>
<dbReference type="EMBL" id="JABBJJ010000050">
    <property type="protein sequence ID" value="NMO15871.1"/>
    <property type="molecule type" value="Genomic_DNA"/>
</dbReference>
<dbReference type="Pfam" id="PF13672">
    <property type="entry name" value="PP2C_2"/>
    <property type="match status" value="1"/>
</dbReference>
<evidence type="ECO:0000259" key="1">
    <source>
        <dbReference type="Pfam" id="PF13672"/>
    </source>
</evidence>
<dbReference type="RefSeq" id="WP_169345161.1">
    <property type="nucleotide sequence ID" value="NZ_JABBJJ010000050.1"/>
</dbReference>
<sequence length="242" mass="26183">MRIRIEAFSVQKDGNAPAENEDACAPADGGGPREPVLHAAVADGATESLFSGHWARLLAGAFASGEVRDARGLLAALPGLQARWHQHVAGKSLPWYAEEKLRDGAFATLLGVRVDAGTWSALAVGDSCLFQLREGRLSRSFPLEQSAAFGASPFLLSTHVHQNARVEPQVRTAAGDLREGDTLLLMTDALACWFLAEHERGRAPWAELPGSLEAFSTFLGRLRREKVIRNDDCTLMRLSVEA</sequence>
<gene>
    <name evidence="2" type="ORF">HG543_13565</name>
</gene>
<feature type="domain" description="PPM-type phosphatase" evidence="1">
    <location>
        <begin position="20"/>
        <end position="191"/>
    </location>
</feature>
<dbReference type="SUPFAM" id="SSF81606">
    <property type="entry name" value="PP2C-like"/>
    <property type="match status" value="1"/>
</dbReference>
<dbReference type="InterPro" id="IPR036457">
    <property type="entry name" value="PPM-type-like_dom_sf"/>
</dbReference>
<accession>A0A848LGN2</accession>